<comment type="caution">
    <text evidence="3">The sequence shown here is derived from an EMBL/GenBank/DDBJ whole genome shotgun (WGS) entry which is preliminary data.</text>
</comment>
<feature type="transmembrane region" description="Helical" evidence="2">
    <location>
        <begin position="88"/>
        <end position="106"/>
    </location>
</feature>
<keyword evidence="2" id="KW-1133">Transmembrane helix</keyword>
<evidence type="ECO:0000313" key="3">
    <source>
        <dbReference type="EMBL" id="KAK4753114.1"/>
    </source>
</evidence>
<keyword evidence="2" id="KW-0472">Membrane</keyword>
<feature type="region of interest" description="Disordered" evidence="1">
    <location>
        <begin position="1"/>
        <end position="36"/>
    </location>
</feature>
<dbReference type="AlphaFoldDB" id="A0AAN7JSJ8"/>
<accession>A0AAN7JSJ8</accession>
<evidence type="ECO:0000313" key="4">
    <source>
        <dbReference type="Proteomes" id="UP001345219"/>
    </source>
</evidence>
<dbReference type="Proteomes" id="UP001345219">
    <property type="component" value="Chromosome 16"/>
</dbReference>
<proteinExistence type="predicted"/>
<evidence type="ECO:0000256" key="2">
    <source>
        <dbReference type="SAM" id="Phobius"/>
    </source>
</evidence>
<sequence>MTEASRLNLEDEGARHQNMPPSSITSDYPSGEPRLSEMIGEGPLSYSKNWSKNLYLYSHVFELLRRALKGISMMKEVPRSKPRRQPDYAAHCFFTAVAIVLLGLSSHTAHAQNQNQPTTDPDEGAT</sequence>
<protein>
    <submittedName>
        <fullName evidence="3">Uncharacterized protein</fullName>
    </submittedName>
</protein>
<reference evidence="3 4" key="1">
    <citation type="journal article" date="2023" name="Hortic Res">
        <title>Pangenome of water caltrop reveals structural variations and asymmetric subgenome divergence after allopolyploidization.</title>
        <authorList>
            <person name="Zhang X."/>
            <person name="Chen Y."/>
            <person name="Wang L."/>
            <person name="Yuan Y."/>
            <person name="Fang M."/>
            <person name="Shi L."/>
            <person name="Lu R."/>
            <person name="Comes H.P."/>
            <person name="Ma Y."/>
            <person name="Chen Y."/>
            <person name="Huang G."/>
            <person name="Zhou Y."/>
            <person name="Zheng Z."/>
            <person name="Qiu Y."/>
        </authorList>
    </citation>
    <scope>NUCLEOTIDE SEQUENCE [LARGE SCALE GENOMIC DNA]</scope>
    <source>
        <tissue evidence="3">Roots</tissue>
    </source>
</reference>
<name>A0AAN7JSJ8_9MYRT</name>
<dbReference type="EMBL" id="JAXIOK010000016">
    <property type="protein sequence ID" value="KAK4753114.1"/>
    <property type="molecule type" value="Genomic_DNA"/>
</dbReference>
<gene>
    <name evidence="3" type="ORF">SAY87_021912</name>
</gene>
<keyword evidence="2" id="KW-0812">Transmembrane</keyword>
<keyword evidence="4" id="KW-1185">Reference proteome</keyword>
<evidence type="ECO:0000256" key="1">
    <source>
        <dbReference type="SAM" id="MobiDB-lite"/>
    </source>
</evidence>
<feature type="compositionally biased region" description="Polar residues" evidence="1">
    <location>
        <begin position="19"/>
        <end position="28"/>
    </location>
</feature>
<organism evidence="3 4">
    <name type="scientific">Trapa incisa</name>
    <dbReference type="NCBI Taxonomy" id="236973"/>
    <lineage>
        <taxon>Eukaryota</taxon>
        <taxon>Viridiplantae</taxon>
        <taxon>Streptophyta</taxon>
        <taxon>Embryophyta</taxon>
        <taxon>Tracheophyta</taxon>
        <taxon>Spermatophyta</taxon>
        <taxon>Magnoliopsida</taxon>
        <taxon>eudicotyledons</taxon>
        <taxon>Gunneridae</taxon>
        <taxon>Pentapetalae</taxon>
        <taxon>rosids</taxon>
        <taxon>malvids</taxon>
        <taxon>Myrtales</taxon>
        <taxon>Lythraceae</taxon>
        <taxon>Trapa</taxon>
    </lineage>
</organism>